<dbReference type="KEGG" id="fgl:EM308_17390"/>
<gene>
    <name evidence="1" type="ORF">EM308_17390</name>
</gene>
<proteinExistence type="predicted"/>
<dbReference type="AlphaFoldDB" id="A0AAC9N740"/>
<sequence length="71" mass="7543">MFVVSGNNEALFPMAVSGVMVATNSSILWEQTFLKQLGQRQSALSRGLKIGGKSLHQQALPSAVSPQSKAI</sequence>
<dbReference type="Proteomes" id="UP000175968">
    <property type="component" value="Chromosome"/>
</dbReference>
<accession>A0AAC9N740</accession>
<organism evidence="1 2">
    <name type="scientific">Flavobacterium gilvum</name>
    <dbReference type="NCBI Taxonomy" id="1492737"/>
    <lineage>
        <taxon>Bacteria</taxon>
        <taxon>Pseudomonadati</taxon>
        <taxon>Bacteroidota</taxon>
        <taxon>Flavobacteriia</taxon>
        <taxon>Flavobacteriales</taxon>
        <taxon>Flavobacteriaceae</taxon>
        <taxon>Flavobacterium</taxon>
    </lineage>
</organism>
<name>A0AAC9N740_9FLAO</name>
<dbReference type="EMBL" id="CP017479">
    <property type="protein sequence ID" value="AOW11112.1"/>
    <property type="molecule type" value="Genomic_DNA"/>
</dbReference>
<protein>
    <submittedName>
        <fullName evidence="1">Uncharacterized protein</fullName>
    </submittedName>
</protein>
<evidence type="ECO:0000313" key="1">
    <source>
        <dbReference type="EMBL" id="AOW11112.1"/>
    </source>
</evidence>
<evidence type="ECO:0000313" key="2">
    <source>
        <dbReference type="Proteomes" id="UP000175968"/>
    </source>
</evidence>
<reference evidence="1 2" key="1">
    <citation type="submission" date="2016-10" db="EMBL/GenBank/DDBJ databases">
        <title>Flavobacterium gilvum sp. nov., isolated from stream water.</title>
        <authorList>
            <person name="Shin S.-K."/>
            <person name="Cho Y.-J."/>
            <person name="Yi H."/>
        </authorList>
    </citation>
    <scope>NUCLEOTIDE SEQUENCE [LARGE SCALE GENOMIC DNA]</scope>
    <source>
        <strain evidence="1 2">EM1308</strain>
    </source>
</reference>
<keyword evidence="2" id="KW-1185">Reference proteome</keyword>